<name>A0A3M7S751_BRAPC</name>
<gene>
    <name evidence="1" type="ORF">BpHYR1_019600</name>
</gene>
<evidence type="ECO:0000313" key="1">
    <source>
        <dbReference type="EMBL" id="RNA31654.1"/>
    </source>
</evidence>
<comment type="caution">
    <text evidence="1">The sequence shown here is derived from an EMBL/GenBank/DDBJ whole genome shotgun (WGS) entry which is preliminary data.</text>
</comment>
<protein>
    <submittedName>
        <fullName evidence="1">Uncharacterized protein</fullName>
    </submittedName>
</protein>
<proteinExistence type="predicted"/>
<dbReference type="AlphaFoldDB" id="A0A3M7S751"/>
<organism evidence="1 2">
    <name type="scientific">Brachionus plicatilis</name>
    <name type="common">Marine rotifer</name>
    <name type="synonym">Brachionus muelleri</name>
    <dbReference type="NCBI Taxonomy" id="10195"/>
    <lineage>
        <taxon>Eukaryota</taxon>
        <taxon>Metazoa</taxon>
        <taxon>Spiralia</taxon>
        <taxon>Gnathifera</taxon>
        <taxon>Rotifera</taxon>
        <taxon>Eurotatoria</taxon>
        <taxon>Monogononta</taxon>
        <taxon>Pseudotrocha</taxon>
        <taxon>Ploima</taxon>
        <taxon>Brachionidae</taxon>
        <taxon>Brachionus</taxon>
    </lineage>
</organism>
<keyword evidence="2" id="KW-1185">Reference proteome</keyword>
<reference evidence="1 2" key="1">
    <citation type="journal article" date="2018" name="Sci. Rep.">
        <title>Genomic signatures of local adaptation to the degree of environmental predictability in rotifers.</title>
        <authorList>
            <person name="Franch-Gras L."/>
            <person name="Hahn C."/>
            <person name="Garcia-Roger E.M."/>
            <person name="Carmona M.J."/>
            <person name="Serra M."/>
            <person name="Gomez A."/>
        </authorList>
    </citation>
    <scope>NUCLEOTIDE SEQUENCE [LARGE SCALE GENOMIC DNA]</scope>
    <source>
        <strain evidence="1">HYR1</strain>
    </source>
</reference>
<evidence type="ECO:0000313" key="2">
    <source>
        <dbReference type="Proteomes" id="UP000276133"/>
    </source>
</evidence>
<accession>A0A3M7S751</accession>
<dbReference type="EMBL" id="REGN01001913">
    <property type="protein sequence ID" value="RNA31654.1"/>
    <property type="molecule type" value="Genomic_DNA"/>
</dbReference>
<dbReference type="Proteomes" id="UP000276133">
    <property type="component" value="Unassembled WGS sequence"/>
</dbReference>
<sequence>MRGFGSDSFKINLASLTVKQRTVNGKKIERIIGSTFHLFNVLSSRQQWPLSLKRRRPKILLLKAFDCCKIIFAGFQTNTL</sequence>